<evidence type="ECO:0000313" key="2">
    <source>
        <dbReference type="EMBL" id="CAD8187247.1"/>
    </source>
</evidence>
<keyword evidence="1" id="KW-0732">Signal</keyword>
<sequence length="260" mass="29263">MGKSHLKIYIVLLISHLCSIAIGQTFVKLQDTCACEELLEENECRAATICNYSHRECKTIQCTHLSAKDCVYNSNCALVNNTCADFESCASHNATTLDDCVNLFHNCYFDNNKMTCRDPQKIDLGRCSETINGRCLIANEGLCAWKNGVCQELTACEDVDPTSLQSCEFEDDKCVSHLQCSQLEMADCKFAKEKINGDRYQLCMIGRKGCINFDPTQQTKDTCWKNSNAFYHWVGKNCLRCSWASIMKSVLFVALLILSI</sequence>
<gene>
    <name evidence="2" type="ORF">POCTA_138.1.T0890188</name>
</gene>
<comment type="caution">
    <text evidence="2">The sequence shown here is derived from an EMBL/GenBank/DDBJ whole genome shotgun (WGS) entry which is preliminary data.</text>
</comment>
<dbReference type="Proteomes" id="UP000683925">
    <property type="component" value="Unassembled WGS sequence"/>
</dbReference>
<name>A0A8S1WEY1_PAROT</name>
<evidence type="ECO:0000256" key="1">
    <source>
        <dbReference type="SAM" id="SignalP"/>
    </source>
</evidence>
<feature type="chain" id="PRO_5035788742" evidence="1">
    <location>
        <begin position="24"/>
        <end position="260"/>
    </location>
</feature>
<keyword evidence="3" id="KW-1185">Reference proteome</keyword>
<dbReference type="EMBL" id="CAJJDP010000088">
    <property type="protein sequence ID" value="CAD8187247.1"/>
    <property type="molecule type" value="Genomic_DNA"/>
</dbReference>
<evidence type="ECO:0000313" key="3">
    <source>
        <dbReference type="Proteomes" id="UP000683925"/>
    </source>
</evidence>
<reference evidence="2" key="1">
    <citation type="submission" date="2021-01" db="EMBL/GenBank/DDBJ databases">
        <authorList>
            <consortium name="Genoscope - CEA"/>
            <person name="William W."/>
        </authorList>
    </citation>
    <scope>NUCLEOTIDE SEQUENCE</scope>
</reference>
<organism evidence="2 3">
    <name type="scientific">Paramecium octaurelia</name>
    <dbReference type="NCBI Taxonomy" id="43137"/>
    <lineage>
        <taxon>Eukaryota</taxon>
        <taxon>Sar</taxon>
        <taxon>Alveolata</taxon>
        <taxon>Ciliophora</taxon>
        <taxon>Intramacronucleata</taxon>
        <taxon>Oligohymenophorea</taxon>
        <taxon>Peniculida</taxon>
        <taxon>Parameciidae</taxon>
        <taxon>Paramecium</taxon>
    </lineage>
</organism>
<dbReference type="AlphaFoldDB" id="A0A8S1WEY1"/>
<protein>
    <submittedName>
        <fullName evidence="2">Uncharacterized protein</fullName>
    </submittedName>
</protein>
<feature type="signal peptide" evidence="1">
    <location>
        <begin position="1"/>
        <end position="23"/>
    </location>
</feature>
<proteinExistence type="predicted"/>
<dbReference type="OrthoDB" id="295512at2759"/>
<accession>A0A8S1WEY1</accession>